<accession>A0A1D9Q9W6</accession>
<dbReference type="GO" id="GO:0003735">
    <property type="term" value="F:structural constituent of ribosome"/>
    <property type="evidence" value="ECO:0007669"/>
    <property type="project" value="InterPro"/>
</dbReference>
<dbReference type="Proteomes" id="UP000177798">
    <property type="component" value="Chromosome 8"/>
</dbReference>
<dbReference type="CDD" id="cd00336">
    <property type="entry name" value="Ribosomal_L22"/>
    <property type="match status" value="1"/>
</dbReference>
<organism evidence="6 7">
    <name type="scientific">Sclerotinia sclerotiorum (strain ATCC 18683 / 1980 / Ss-1)</name>
    <name type="common">White mold</name>
    <name type="synonym">Whetzelinia sclerotiorum</name>
    <dbReference type="NCBI Taxonomy" id="665079"/>
    <lineage>
        <taxon>Eukaryota</taxon>
        <taxon>Fungi</taxon>
        <taxon>Dikarya</taxon>
        <taxon>Ascomycota</taxon>
        <taxon>Pezizomycotina</taxon>
        <taxon>Leotiomycetes</taxon>
        <taxon>Helotiales</taxon>
        <taxon>Sclerotiniaceae</taxon>
        <taxon>Sclerotinia</taxon>
    </lineage>
</organism>
<dbReference type="KEGG" id="ssl:SS1G_04977"/>
<dbReference type="FunFam" id="3.90.470.10:FF:000017">
    <property type="entry name" value="54S ribosomal protein L22, mitochondrial"/>
    <property type="match status" value="1"/>
</dbReference>
<name>A0A1D9Q9W6_SCLS1</name>
<dbReference type="RefSeq" id="XP_001593550.1">
    <property type="nucleotide sequence ID" value="XM_001593500.1"/>
</dbReference>
<evidence type="ECO:0000256" key="5">
    <source>
        <dbReference type="SAM" id="MobiDB-lite"/>
    </source>
</evidence>
<dbReference type="InterPro" id="IPR047867">
    <property type="entry name" value="Ribosomal_uL22_bac/org-type"/>
</dbReference>
<sequence>MSLNLPSRRLLRSAAPLTTSRPPIAFLVPLYTNQRRSLWDNFTKRLDSARRMFSPNKASSNPLTEEYLMKKKDAQRQNPERGDLSQSSIFEGEGSGSKRDEKSKFPARNPEIMARALDPYPNATLRWKRKMVIQEVKKRGRLTKEQTLKRTERVLLSKSHDFKTSVKKLVPLAKQIAGKTVEDAIIQMRFSKKKVAKDVKEHLEHARNEAIVKRGMGLGKIERKSTENFKTRYIVTKDGKRVKVEDPTTLYVDEAWCGKGDWGKSYDFRARGNVNIMKNRTTSISLVLKEEKTRIRLHEEREEKLKNKKVWVQLPNRPVTAQRQYYSW</sequence>
<dbReference type="Gene3D" id="3.90.470.10">
    <property type="entry name" value="Ribosomal protein L22/L17"/>
    <property type="match status" value="1"/>
</dbReference>
<dbReference type="EMBL" id="CP017821">
    <property type="protein sequence ID" value="APA11552.1"/>
    <property type="molecule type" value="Genomic_DNA"/>
</dbReference>
<dbReference type="GO" id="GO:0006412">
    <property type="term" value="P:translation"/>
    <property type="evidence" value="ECO:0007669"/>
    <property type="project" value="InterPro"/>
</dbReference>
<gene>
    <name evidence="6" type="ORF">sscle_08g063220</name>
</gene>
<evidence type="ECO:0000256" key="3">
    <source>
        <dbReference type="ARBA" id="ARBA00023274"/>
    </source>
</evidence>
<dbReference type="Pfam" id="PF00237">
    <property type="entry name" value="Ribosomal_L22"/>
    <property type="match status" value="1"/>
</dbReference>
<feature type="region of interest" description="Disordered" evidence="5">
    <location>
        <begin position="72"/>
        <end position="110"/>
    </location>
</feature>
<comment type="similarity">
    <text evidence="1 4">Belongs to the universal ribosomal protein uL22 family.</text>
</comment>
<keyword evidence="2 4" id="KW-0689">Ribosomal protein</keyword>
<dbReference type="AlphaFoldDB" id="A0A1D9Q9W6"/>
<dbReference type="OMA" id="QRQYYSW"/>
<evidence type="ECO:0000313" key="7">
    <source>
        <dbReference type="Proteomes" id="UP000177798"/>
    </source>
</evidence>
<evidence type="ECO:0000256" key="4">
    <source>
        <dbReference type="RuleBase" id="RU004005"/>
    </source>
</evidence>
<dbReference type="SUPFAM" id="SSF54843">
    <property type="entry name" value="Ribosomal protein L22"/>
    <property type="match status" value="1"/>
</dbReference>
<evidence type="ECO:0000256" key="2">
    <source>
        <dbReference type="ARBA" id="ARBA00022980"/>
    </source>
</evidence>
<dbReference type="PANTHER" id="PTHR13501">
    <property type="entry name" value="CHLOROPLAST 50S RIBOSOMAL PROTEIN L22-RELATED"/>
    <property type="match status" value="1"/>
</dbReference>
<proteinExistence type="inferred from homology"/>
<protein>
    <recommendedName>
        <fullName evidence="8">Mitochondrial large ribosomal subunit</fullName>
    </recommendedName>
</protein>
<dbReference type="VEuPathDB" id="FungiDB:sscle_08g063220"/>
<evidence type="ECO:0000313" key="6">
    <source>
        <dbReference type="EMBL" id="APA11552.1"/>
    </source>
</evidence>
<dbReference type="PANTHER" id="PTHR13501:SF10">
    <property type="entry name" value="LARGE RIBOSOMAL SUBUNIT PROTEIN UL22M"/>
    <property type="match status" value="1"/>
</dbReference>
<dbReference type="InterPro" id="IPR036394">
    <property type="entry name" value="Ribosomal_uL22_sf"/>
</dbReference>
<feature type="compositionally biased region" description="Basic and acidic residues" evidence="5">
    <location>
        <begin position="72"/>
        <end position="83"/>
    </location>
</feature>
<dbReference type="InterPro" id="IPR001063">
    <property type="entry name" value="Ribosomal_uL22"/>
</dbReference>
<reference evidence="7" key="1">
    <citation type="journal article" date="2017" name="Genome Biol. Evol.">
        <title>The complete genome sequence of the phytopathogenic fungus Sclerotinia sclerotiorum reveals insights into the genome architecture of broad host range pathogens.</title>
        <authorList>
            <person name="Derbyshire M."/>
            <person name="Denton-Giles M."/>
            <person name="Hegedus D."/>
            <person name="Seifbarghy S."/>
            <person name="Rollins J."/>
            <person name="van Kan J."/>
            <person name="Seidl M.F."/>
            <person name="Faino L."/>
            <person name="Mbengue M."/>
            <person name="Navaud O."/>
            <person name="Raffaele S."/>
            <person name="Hammond-Kosack K."/>
            <person name="Heard S."/>
            <person name="Oliver R."/>
        </authorList>
    </citation>
    <scope>NUCLEOTIDE SEQUENCE [LARGE SCALE GENOMIC DNA]</scope>
    <source>
        <strain evidence="7">ATCC 18683 / 1980 / Ss-1</strain>
    </source>
</reference>
<evidence type="ECO:0000256" key="1">
    <source>
        <dbReference type="ARBA" id="ARBA00009451"/>
    </source>
</evidence>
<evidence type="ECO:0008006" key="8">
    <source>
        <dbReference type="Google" id="ProtNLM"/>
    </source>
</evidence>
<dbReference type="OrthoDB" id="416470at2759"/>
<keyword evidence="3 4" id="KW-0687">Ribonucleoprotein</keyword>
<dbReference type="GO" id="GO:0015934">
    <property type="term" value="C:large ribosomal subunit"/>
    <property type="evidence" value="ECO:0007669"/>
    <property type="project" value="InterPro"/>
</dbReference>